<dbReference type="Gene3D" id="3.40.366.10">
    <property type="entry name" value="Malonyl-Coenzyme A Acyl Carrier Protein, domain 2"/>
    <property type="match status" value="1"/>
</dbReference>
<dbReference type="InterPro" id="IPR032821">
    <property type="entry name" value="PKS_assoc"/>
</dbReference>
<reference evidence="9" key="1">
    <citation type="submission" date="2020-09" db="EMBL/GenBank/DDBJ databases">
        <title>Secondary metabolite and genome analysis of marine Streptomyces chumphonensis KK1-2T.</title>
        <authorList>
            <person name="Phongsopitanun W."/>
            <person name="Kanchanasin P."/>
            <person name="Pittayakhajonwut P."/>
            <person name="Suwanborirux K."/>
            <person name="Tanasupawat S."/>
        </authorList>
    </citation>
    <scope>NUCLEOTIDE SEQUENCE</scope>
    <source>
        <strain evidence="9">KK1-2</strain>
    </source>
</reference>
<evidence type="ECO:0000256" key="1">
    <source>
        <dbReference type="ARBA" id="ARBA00022450"/>
    </source>
</evidence>
<evidence type="ECO:0000256" key="4">
    <source>
        <dbReference type="ARBA" id="ARBA00023194"/>
    </source>
</evidence>
<dbReference type="InterPro" id="IPR050091">
    <property type="entry name" value="PKS_NRPS_Biosynth_Enz"/>
</dbReference>
<keyword evidence="1" id="KW-0596">Phosphopantetheine</keyword>
<dbReference type="InterPro" id="IPR016035">
    <property type="entry name" value="Acyl_Trfase/lysoPLipase"/>
</dbReference>
<dbReference type="Pfam" id="PF00109">
    <property type="entry name" value="ketoacyl-synt"/>
    <property type="match status" value="1"/>
</dbReference>
<dbReference type="Proteomes" id="UP000632289">
    <property type="component" value="Unassembled WGS sequence"/>
</dbReference>
<evidence type="ECO:0000256" key="5">
    <source>
        <dbReference type="ARBA" id="ARBA00023315"/>
    </source>
</evidence>
<dbReference type="InterPro" id="IPR016039">
    <property type="entry name" value="Thiolase-like"/>
</dbReference>
<dbReference type="Gene3D" id="3.30.70.3290">
    <property type="match status" value="1"/>
</dbReference>
<dbReference type="GO" id="GO:0071770">
    <property type="term" value="P:DIM/DIP cell wall layer assembly"/>
    <property type="evidence" value="ECO:0007669"/>
    <property type="project" value="TreeGrafter"/>
</dbReference>
<name>A0A927F4X6_9ACTN</name>
<feature type="region of interest" description="Disordered" evidence="6">
    <location>
        <begin position="1054"/>
        <end position="1097"/>
    </location>
</feature>
<dbReference type="Gene3D" id="3.40.47.10">
    <property type="match status" value="1"/>
</dbReference>
<dbReference type="PANTHER" id="PTHR43775">
    <property type="entry name" value="FATTY ACID SYNTHASE"/>
    <property type="match status" value="1"/>
</dbReference>
<keyword evidence="5 9" id="KW-0012">Acyltransferase</keyword>
<keyword evidence="10" id="KW-1185">Reference proteome</keyword>
<dbReference type="GO" id="GO:0005886">
    <property type="term" value="C:plasma membrane"/>
    <property type="evidence" value="ECO:0007669"/>
    <property type="project" value="TreeGrafter"/>
</dbReference>
<dbReference type="PROSITE" id="PS52004">
    <property type="entry name" value="KS3_2"/>
    <property type="match status" value="1"/>
</dbReference>
<dbReference type="InterPro" id="IPR020841">
    <property type="entry name" value="PKS_Beta-ketoAc_synthase_dom"/>
</dbReference>
<feature type="domain" description="Carrier" evidence="7">
    <location>
        <begin position="1093"/>
        <end position="1170"/>
    </location>
</feature>
<dbReference type="GO" id="GO:0031177">
    <property type="term" value="F:phosphopantetheine binding"/>
    <property type="evidence" value="ECO:0007669"/>
    <property type="project" value="InterPro"/>
</dbReference>
<dbReference type="Pfam" id="PF02801">
    <property type="entry name" value="Ketoacyl-synt_C"/>
    <property type="match status" value="1"/>
</dbReference>
<dbReference type="EMBL" id="JACXYU010000016">
    <property type="protein sequence ID" value="MBD3934432.1"/>
    <property type="molecule type" value="Genomic_DNA"/>
</dbReference>
<dbReference type="SMART" id="SM00825">
    <property type="entry name" value="PKS_KS"/>
    <property type="match status" value="1"/>
</dbReference>
<dbReference type="CDD" id="cd00833">
    <property type="entry name" value="PKS"/>
    <property type="match status" value="1"/>
</dbReference>
<sequence>MRASTAPHETAEHRGGAPQPIAVVGMAGRFPGADDVDALWDMLCRGEEAIREVPGERHELADLSGRTTGRWGGFLERVDLFDAEHFGISPREAERMDPQQRLLLEVTQEAIDDAGFSADRLAGSLTGTFVGQLGNDYWNLLRRSATPADIHQMTGSASRAVTSGRLAHFWDLRGPSLTVDTAASSSLVALHLALQSLWSGECSTAIAGGVNLVLVPDDTVIFSEAGMLAADGRCKFADSSADGFVRSDGVGAVILKPLRQALLDGDRVRAVVLGSAAGNDGQSSGYLVTPGAAGQEQVLRRAYRHAGVAPHDIDFVEAHGTGTAVGDPVELEVLASVLGADRPVDRPCLVGSVKSNIGHTEATAGIAGFIKTVLCLEYGEVPPSLHVDEPNPSLTRDGAPVRVARERTPLRPVGRPAHASVSSFGFSGTNAHVVLRAVDPEEVSPRDPEPDDGVKMLLLSAAGDERLHDLADSWTRYLAPGGRGRRHTWESVARSATVRRKPEPCRLALPAASHEEALEQLRRFVRGEHVLGGSFTEDAPPNAPRIAFVYPGQGSQWRGMGRQLLSTETVFAEAIAECDAAIRDEAGWSLTELLTTGADERFTEPAVVQPALWAMEVGLTALWRHWGVEPDVVIGHSMGEAAAACAAGALSLADSAAVICRRSELAGRMSGQGSMAWVRLGADDAAKALAGHEERVWIAARNSPASTLLSGEREALAEVLRTLDRDEVPNRWVNVDFASHCPQMDTVRDELTGALRSIRPRAASVPVRSTTLGEVVDGSAMDAGYWARNIREPVDFLGAVTGQLADTDTLFVEISPHPVLVHSVRETAAALSREVTVVPSLRREEDEVRSLLVSLAEMSTHGLSVPWPRLYGPRRFVPVPSTPWRRSSHWLPGSQAARPTPRPDPWRTTGPGKDTGSGTWLVLTDSGPHGRALVKELRDRGRRVVVATVATTLKQTDTDRYRLHPDRPDHIRTLLTEVARRGPCSGIVHLWGMDAVLPHDATAREHERAQALGLRSVAHLLNAMHHVPFPVPPRIWLVDRESEPVDIGELLGEGSVVDAGSPSRKEDVQVTPRSVSGPSVSAARGSGSADRAATESALEDQVIEEAGEVLGLRGRRLSTEQPLKRMGLDSLMSVELRRRIEDRQGVRLSLPGPLGDHSITEVVAELRAARSPRAATS</sequence>
<dbReference type="Gene3D" id="1.10.1200.10">
    <property type="entry name" value="ACP-like"/>
    <property type="match status" value="1"/>
</dbReference>
<evidence type="ECO:0000256" key="6">
    <source>
        <dbReference type="SAM" id="MobiDB-lite"/>
    </source>
</evidence>
<dbReference type="RefSeq" id="WP_191211726.1">
    <property type="nucleotide sequence ID" value="NZ_BAABKL010000001.1"/>
</dbReference>
<dbReference type="InterPro" id="IPR016036">
    <property type="entry name" value="Malonyl_transacylase_ACP-bd"/>
</dbReference>
<accession>A0A927F4X6</accession>
<dbReference type="GO" id="GO:0006633">
    <property type="term" value="P:fatty acid biosynthetic process"/>
    <property type="evidence" value="ECO:0007669"/>
    <property type="project" value="TreeGrafter"/>
</dbReference>
<dbReference type="InterPro" id="IPR036291">
    <property type="entry name" value="NAD(P)-bd_dom_sf"/>
</dbReference>
<evidence type="ECO:0000256" key="2">
    <source>
        <dbReference type="ARBA" id="ARBA00022553"/>
    </source>
</evidence>
<evidence type="ECO:0000259" key="8">
    <source>
        <dbReference type="PROSITE" id="PS52004"/>
    </source>
</evidence>
<dbReference type="SUPFAM" id="SSF47336">
    <property type="entry name" value="ACP-like"/>
    <property type="match status" value="1"/>
</dbReference>
<dbReference type="FunFam" id="3.40.366.10:FF:000002">
    <property type="entry name" value="Probable polyketide synthase 2"/>
    <property type="match status" value="1"/>
</dbReference>
<dbReference type="InterPro" id="IPR036736">
    <property type="entry name" value="ACP-like_sf"/>
</dbReference>
<keyword evidence="3" id="KW-0808">Transferase</keyword>
<gene>
    <name evidence="9" type="ORF">IF129_23070</name>
</gene>
<feature type="domain" description="Ketosynthase family 3 (KS3)" evidence="8">
    <location>
        <begin position="18"/>
        <end position="437"/>
    </location>
</feature>
<keyword evidence="4" id="KW-0045">Antibiotic biosynthesis</keyword>
<dbReference type="GO" id="GO:0017000">
    <property type="term" value="P:antibiotic biosynthetic process"/>
    <property type="evidence" value="ECO:0007669"/>
    <property type="project" value="UniProtKB-KW"/>
</dbReference>
<dbReference type="Pfam" id="PF00698">
    <property type="entry name" value="Acyl_transf_1"/>
    <property type="match status" value="1"/>
</dbReference>
<dbReference type="InterPro" id="IPR014030">
    <property type="entry name" value="Ketoacyl_synth_N"/>
</dbReference>
<dbReference type="SUPFAM" id="SSF55048">
    <property type="entry name" value="Probable ACP-binding domain of malonyl-CoA ACP transacylase"/>
    <property type="match status" value="1"/>
</dbReference>
<feature type="region of interest" description="Disordered" evidence="6">
    <location>
        <begin position="887"/>
        <end position="918"/>
    </location>
</feature>
<dbReference type="GO" id="GO:0005737">
    <property type="term" value="C:cytoplasm"/>
    <property type="evidence" value="ECO:0007669"/>
    <property type="project" value="TreeGrafter"/>
</dbReference>
<dbReference type="InterPro" id="IPR014031">
    <property type="entry name" value="Ketoacyl_synth_C"/>
</dbReference>
<dbReference type="InterPro" id="IPR014043">
    <property type="entry name" value="Acyl_transferase_dom"/>
</dbReference>
<proteinExistence type="predicted"/>
<dbReference type="SMART" id="SM00823">
    <property type="entry name" value="PKS_PP"/>
    <property type="match status" value="1"/>
</dbReference>
<dbReference type="SUPFAM" id="SSF52151">
    <property type="entry name" value="FabD/lysophospholipase-like"/>
    <property type="match status" value="1"/>
</dbReference>
<dbReference type="AlphaFoldDB" id="A0A927F4X6"/>
<comment type="caution">
    <text evidence="9">The sequence shown here is derived from an EMBL/GenBank/DDBJ whole genome shotgun (WGS) entry which is preliminary data.</text>
</comment>
<evidence type="ECO:0000256" key="3">
    <source>
        <dbReference type="ARBA" id="ARBA00022679"/>
    </source>
</evidence>
<dbReference type="InterPro" id="IPR020806">
    <property type="entry name" value="PKS_PP-bd"/>
</dbReference>
<dbReference type="PANTHER" id="PTHR43775:SF37">
    <property type="entry name" value="SI:DKEY-61P9.11"/>
    <property type="match status" value="1"/>
</dbReference>
<dbReference type="SUPFAM" id="SSF53901">
    <property type="entry name" value="Thiolase-like"/>
    <property type="match status" value="1"/>
</dbReference>
<protein>
    <submittedName>
        <fullName evidence="9">Acyltransferase domain-containing protein</fullName>
    </submittedName>
</protein>
<dbReference type="InterPro" id="IPR006162">
    <property type="entry name" value="Ppantetheine_attach_site"/>
</dbReference>
<dbReference type="PROSITE" id="PS50075">
    <property type="entry name" value="CARRIER"/>
    <property type="match status" value="1"/>
</dbReference>
<feature type="compositionally biased region" description="Low complexity" evidence="6">
    <location>
        <begin position="1072"/>
        <end position="1091"/>
    </location>
</feature>
<evidence type="ECO:0000313" key="9">
    <source>
        <dbReference type="EMBL" id="MBD3934432.1"/>
    </source>
</evidence>
<dbReference type="GO" id="GO:0004312">
    <property type="term" value="F:fatty acid synthase activity"/>
    <property type="evidence" value="ECO:0007669"/>
    <property type="project" value="TreeGrafter"/>
</dbReference>
<dbReference type="PROSITE" id="PS00012">
    <property type="entry name" value="PHOSPHOPANTETHEINE"/>
    <property type="match status" value="1"/>
</dbReference>
<keyword evidence="2" id="KW-0597">Phosphoprotein</keyword>
<dbReference type="SMART" id="SM00827">
    <property type="entry name" value="PKS_AT"/>
    <property type="match status" value="1"/>
</dbReference>
<dbReference type="InterPro" id="IPR009081">
    <property type="entry name" value="PP-bd_ACP"/>
</dbReference>
<dbReference type="Pfam" id="PF16197">
    <property type="entry name" value="KAsynt_C_assoc"/>
    <property type="match status" value="1"/>
</dbReference>
<evidence type="ECO:0000259" key="7">
    <source>
        <dbReference type="PROSITE" id="PS50075"/>
    </source>
</evidence>
<dbReference type="SUPFAM" id="SSF51735">
    <property type="entry name" value="NAD(P)-binding Rossmann-fold domains"/>
    <property type="match status" value="1"/>
</dbReference>
<dbReference type="InterPro" id="IPR001227">
    <property type="entry name" value="Ac_transferase_dom_sf"/>
</dbReference>
<evidence type="ECO:0000313" key="10">
    <source>
        <dbReference type="Proteomes" id="UP000632289"/>
    </source>
</evidence>
<dbReference type="Pfam" id="PF00550">
    <property type="entry name" value="PP-binding"/>
    <property type="match status" value="1"/>
</dbReference>
<organism evidence="9 10">
    <name type="scientific">Streptomyces chumphonensis</name>
    <dbReference type="NCBI Taxonomy" id="1214925"/>
    <lineage>
        <taxon>Bacteria</taxon>
        <taxon>Bacillati</taxon>
        <taxon>Actinomycetota</taxon>
        <taxon>Actinomycetes</taxon>
        <taxon>Kitasatosporales</taxon>
        <taxon>Streptomycetaceae</taxon>
        <taxon>Streptomyces</taxon>
    </lineage>
</organism>